<comment type="similarity">
    <text evidence="1">Belongs to the outer membrane factor (OMF) (TC 1.B.17) family.</text>
</comment>
<dbReference type="EMBL" id="JACYTO010000001">
    <property type="protein sequence ID" value="MBD8501584.1"/>
    <property type="molecule type" value="Genomic_DNA"/>
</dbReference>
<dbReference type="RefSeq" id="WP_187716428.1">
    <property type="nucleotide sequence ID" value="NZ_JACTAH010000001.1"/>
</dbReference>
<dbReference type="InterPro" id="IPR003423">
    <property type="entry name" value="OMP_efflux"/>
</dbReference>
<comment type="caution">
    <text evidence="3">The sequence shown here is derived from an EMBL/GenBank/DDBJ whole genome shotgun (WGS) entry which is preliminary data.</text>
</comment>
<dbReference type="Proteomes" id="UP000603602">
    <property type="component" value="Unassembled WGS sequence"/>
</dbReference>
<protein>
    <submittedName>
        <fullName evidence="3">TolC family protein</fullName>
    </submittedName>
</protein>
<feature type="signal peptide" evidence="2">
    <location>
        <begin position="1"/>
        <end position="26"/>
    </location>
</feature>
<dbReference type="PANTHER" id="PTHR30203">
    <property type="entry name" value="OUTER MEMBRANE CATION EFFLUX PROTEIN"/>
    <property type="match status" value="1"/>
</dbReference>
<sequence>MKSVTLTVSRFILLAAAFGALSAAQAAEPALGERLDELLAYAREHNPDLAASTLEADAAHARVEPAAALPDPRFQLELMDVTNTMNPGRSTSLLPGEVGTTRYRVIQPLPFWGKRDLRGEVAAAQAGRTDALRERTRVELEFRIKSAFAQHYQAFGRSRILDETLALVDLLEQVATARYSVGLVPQQDVIRAQSERTALKVELLESERRRRDAAAKLNAALARDPRAELAPPRMLPAGPEEMDLALLAERVRTASPEIAGERAGMLAAQKSRELTWLNRYPDFAVGVTHNRPAGGDSNWDVMLELNIPLQQSARRAQERAAVAGEQAAEARVAAAEARQLGRLGEAWAGFESSREKAGLLRDTLLPQADATLESARAGYETGRVNFNTVIEAQRQILRTRLALLDAEADTALRLAELELIAGGSL</sequence>
<dbReference type="InterPro" id="IPR010131">
    <property type="entry name" value="MdtP/NodT-like"/>
</dbReference>
<evidence type="ECO:0000313" key="3">
    <source>
        <dbReference type="EMBL" id="MBD8501584.1"/>
    </source>
</evidence>
<dbReference type="Gene3D" id="1.20.1600.10">
    <property type="entry name" value="Outer membrane efflux proteins (OEP)"/>
    <property type="match status" value="1"/>
</dbReference>
<feature type="chain" id="PRO_5045047047" evidence="2">
    <location>
        <begin position="27"/>
        <end position="425"/>
    </location>
</feature>
<evidence type="ECO:0000256" key="1">
    <source>
        <dbReference type="ARBA" id="ARBA00007613"/>
    </source>
</evidence>
<dbReference type="PANTHER" id="PTHR30203:SF24">
    <property type="entry name" value="BLR4935 PROTEIN"/>
    <property type="match status" value="1"/>
</dbReference>
<dbReference type="SUPFAM" id="SSF56954">
    <property type="entry name" value="Outer membrane efflux proteins (OEP)"/>
    <property type="match status" value="1"/>
</dbReference>
<keyword evidence="4" id="KW-1185">Reference proteome</keyword>
<accession>A0ABR9B5H8</accession>
<dbReference type="Pfam" id="PF02321">
    <property type="entry name" value="OEP"/>
    <property type="match status" value="2"/>
</dbReference>
<proteinExistence type="inferred from homology"/>
<evidence type="ECO:0000256" key="2">
    <source>
        <dbReference type="SAM" id="SignalP"/>
    </source>
</evidence>
<organism evidence="3 4">
    <name type="scientific">Thauera sedimentorum</name>
    <dbReference type="NCBI Taxonomy" id="2767595"/>
    <lineage>
        <taxon>Bacteria</taxon>
        <taxon>Pseudomonadati</taxon>
        <taxon>Pseudomonadota</taxon>
        <taxon>Betaproteobacteria</taxon>
        <taxon>Rhodocyclales</taxon>
        <taxon>Zoogloeaceae</taxon>
        <taxon>Thauera</taxon>
    </lineage>
</organism>
<reference evidence="4" key="1">
    <citation type="submission" date="2023-07" db="EMBL/GenBank/DDBJ databases">
        <title>Thauera sp. CAU 1555 isolated from sand of Yaerae Beach.</title>
        <authorList>
            <person name="Kim W."/>
        </authorList>
    </citation>
    <scope>NUCLEOTIDE SEQUENCE [LARGE SCALE GENOMIC DNA]</scope>
    <source>
        <strain evidence="4">CAU 1555</strain>
    </source>
</reference>
<gene>
    <name evidence="3" type="ORF">IFO67_01675</name>
</gene>
<evidence type="ECO:0000313" key="4">
    <source>
        <dbReference type="Proteomes" id="UP000603602"/>
    </source>
</evidence>
<name>A0ABR9B5H8_9RHOO</name>
<keyword evidence="2" id="KW-0732">Signal</keyword>